<proteinExistence type="predicted"/>
<dbReference type="EMBL" id="CP092625">
    <property type="protein sequence ID" value="UMM40757.1"/>
    <property type="molecule type" value="Genomic_DNA"/>
</dbReference>
<reference evidence="1 2" key="1">
    <citation type="submission" date="2022-04" db="EMBL/GenBank/DDBJ databases">
        <title>Chromosome-level reference genomes for two strains of Caenorhabditis briggsae: an improved platform for comparative genomics.</title>
        <authorList>
            <person name="Stevens L."/>
            <person name="Andersen E."/>
        </authorList>
    </citation>
    <scope>NUCLEOTIDE SEQUENCE [LARGE SCALE GENOMIC DNA]</scope>
    <source>
        <strain evidence="1">VX34</strain>
        <tissue evidence="1">Whole-organism</tissue>
    </source>
</reference>
<dbReference type="Proteomes" id="UP000829354">
    <property type="component" value="Chromosome X"/>
</dbReference>
<accession>A0AAE9FDT3</accession>
<organism evidence="1 2">
    <name type="scientific">Caenorhabditis briggsae</name>
    <dbReference type="NCBI Taxonomy" id="6238"/>
    <lineage>
        <taxon>Eukaryota</taxon>
        <taxon>Metazoa</taxon>
        <taxon>Ecdysozoa</taxon>
        <taxon>Nematoda</taxon>
        <taxon>Chromadorea</taxon>
        <taxon>Rhabditida</taxon>
        <taxon>Rhabditina</taxon>
        <taxon>Rhabditomorpha</taxon>
        <taxon>Rhabditoidea</taxon>
        <taxon>Rhabditidae</taxon>
        <taxon>Peloderinae</taxon>
        <taxon>Caenorhabditis</taxon>
    </lineage>
</organism>
<name>A0AAE9FDT3_CAEBR</name>
<sequence>MIAISRATNTSSMNAVFLQILMPAYQYIQSIHPLLNSEVHQSFQSSLAVLRSSIIFGTSIFTSNGAPDFLNVIPRSPSTTTAISIPNPRHRGLLFALPLSASHQTSLFDESSFDPSYPDRHCYVLVVAMRRGINY</sequence>
<protein>
    <submittedName>
        <fullName evidence="1">Uncharacterized protein</fullName>
    </submittedName>
</protein>
<dbReference type="AlphaFoldDB" id="A0AAE9FDT3"/>
<gene>
    <name evidence="1" type="ORF">L5515_017273</name>
</gene>
<keyword evidence="2" id="KW-1185">Reference proteome</keyword>
<evidence type="ECO:0000313" key="1">
    <source>
        <dbReference type="EMBL" id="UMM40757.1"/>
    </source>
</evidence>
<evidence type="ECO:0000313" key="2">
    <source>
        <dbReference type="Proteomes" id="UP000829354"/>
    </source>
</evidence>